<sequence length="60" mass="6334">MQADLPHIALILAVLITGIACGVLAAPFVRAIWRQRRAAVRIIVEAPSGAPSKTTCAPRT</sequence>
<organism evidence="2 3">
    <name type="scientific">Methylobacterium durans</name>
    <dbReference type="NCBI Taxonomy" id="2202825"/>
    <lineage>
        <taxon>Bacteria</taxon>
        <taxon>Pseudomonadati</taxon>
        <taxon>Pseudomonadota</taxon>
        <taxon>Alphaproteobacteria</taxon>
        <taxon>Hyphomicrobiales</taxon>
        <taxon>Methylobacteriaceae</taxon>
        <taxon>Methylobacterium</taxon>
    </lineage>
</organism>
<dbReference type="KEGG" id="mets:DK389_28910"/>
<gene>
    <name evidence="2" type="ORF">DK389_28910</name>
</gene>
<dbReference type="Proteomes" id="UP000245926">
    <property type="component" value="Chromosome"/>
</dbReference>
<name>A0A2U8WCB8_9HYPH</name>
<proteinExistence type="predicted"/>
<keyword evidence="1" id="KW-0472">Membrane</keyword>
<evidence type="ECO:0000256" key="1">
    <source>
        <dbReference type="SAM" id="Phobius"/>
    </source>
</evidence>
<evidence type="ECO:0000313" key="3">
    <source>
        <dbReference type="Proteomes" id="UP000245926"/>
    </source>
</evidence>
<keyword evidence="1" id="KW-0812">Transmembrane</keyword>
<protein>
    <submittedName>
        <fullName evidence="2">Uncharacterized protein</fullName>
    </submittedName>
</protein>
<accession>A0A2U8WCB8</accession>
<dbReference type="EMBL" id="CP029550">
    <property type="protein sequence ID" value="AWN43805.1"/>
    <property type="molecule type" value="Genomic_DNA"/>
</dbReference>
<dbReference type="RefSeq" id="WP_109894953.1">
    <property type="nucleotide sequence ID" value="NZ_CP029550.1"/>
</dbReference>
<keyword evidence="1" id="KW-1133">Transmembrane helix</keyword>
<dbReference type="AlphaFoldDB" id="A0A2U8WCB8"/>
<reference evidence="3" key="1">
    <citation type="submission" date="2018-05" db="EMBL/GenBank/DDBJ databases">
        <title>Complete Genome Sequence of Methylobacterium sp. 17SD2-17.</title>
        <authorList>
            <person name="Srinivasan S."/>
        </authorList>
    </citation>
    <scope>NUCLEOTIDE SEQUENCE [LARGE SCALE GENOMIC DNA]</scope>
    <source>
        <strain evidence="3">17SD2-17</strain>
    </source>
</reference>
<keyword evidence="3" id="KW-1185">Reference proteome</keyword>
<feature type="transmembrane region" description="Helical" evidence="1">
    <location>
        <begin position="6"/>
        <end position="29"/>
    </location>
</feature>
<evidence type="ECO:0000313" key="2">
    <source>
        <dbReference type="EMBL" id="AWN43805.1"/>
    </source>
</evidence>